<gene>
    <name evidence="9" type="ORF">FMM02_08995</name>
</gene>
<feature type="chain" id="PRO_5022084115" evidence="7">
    <location>
        <begin position="18"/>
        <end position="281"/>
    </location>
</feature>
<dbReference type="Gene3D" id="1.10.760.10">
    <property type="entry name" value="Cytochrome c-like domain"/>
    <property type="match status" value="2"/>
</dbReference>
<dbReference type="SUPFAM" id="SSF46626">
    <property type="entry name" value="Cytochrome c"/>
    <property type="match status" value="2"/>
</dbReference>
<accession>A0A516IT56</accession>
<evidence type="ECO:0000313" key="10">
    <source>
        <dbReference type="Proteomes" id="UP000321857"/>
    </source>
</evidence>
<evidence type="ECO:0000256" key="7">
    <source>
        <dbReference type="SAM" id="SignalP"/>
    </source>
</evidence>
<keyword evidence="4" id="KW-0249">Electron transport</keyword>
<evidence type="ECO:0000256" key="5">
    <source>
        <dbReference type="ARBA" id="ARBA00023004"/>
    </source>
</evidence>
<name>A0A516IT56_9SPHN</name>
<feature type="signal peptide" evidence="7">
    <location>
        <begin position="1"/>
        <end position="17"/>
    </location>
</feature>
<evidence type="ECO:0000256" key="3">
    <source>
        <dbReference type="ARBA" id="ARBA00022723"/>
    </source>
</evidence>
<dbReference type="Pfam" id="PF00034">
    <property type="entry name" value="Cytochrom_C"/>
    <property type="match status" value="2"/>
</dbReference>
<sequence>MQKVVVLLALASLSACGTEQTNQSREAAEAMPASLVFDGADYKDQAAKLAHGKRLAEVLHCNSCHGDNLQGTNVTADDPEYGDMNAPNLTLVHANYSDADFERLLRKGMPKDGRDLWFMPSESYQFLGDADMAALISYVRSFKPEGKQLPPIRKGKGFLAEVEAGAIQNAALQTKRYAAEAPEDLGPAHARGRDIVRMACTGCHNSKLQGYEGFTPNLDVAAAYTPAELETLLTTGEGKSKPDLGLMKVIVLESLSKMTPAERQAVIGYIKARADRPQQPQ</sequence>
<proteinExistence type="predicted"/>
<organism evidence="9 10">
    <name type="scientific">Sphingomonas xanthus</name>
    <dbReference type="NCBI Taxonomy" id="2594473"/>
    <lineage>
        <taxon>Bacteria</taxon>
        <taxon>Pseudomonadati</taxon>
        <taxon>Pseudomonadota</taxon>
        <taxon>Alphaproteobacteria</taxon>
        <taxon>Sphingomonadales</taxon>
        <taxon>Sphingomonadaceae</taxon>
        <taxon>Sphingomonas</taxon>
    </lineage>
</organism>
<evidence type="ECO:0000259" key="8">
    <source>
        <dbReference type="PROSITE" id="PS51007"/>
    </source>
</evidence>
<evidence type="ECO:0000256" key="2">
    <source>
        <dbReference type="ARBA" id="ARBA00022617"/>
    </source>
</evidence>
<evidence type="ECO:0000256" key="4">
    <source>
        <dbReference type="ARBA" id="ARBA00022982"/>
    </source>
</evidence>
<dbReference type="Proteomes" id="UP000321857">
    <property type="component" value="Chromosome"/>
</dbReference>
<dbReference type="EMBL" id="CP041659">
    <property type="protein sequence ID" value="QDP20077.1"/>
    <property type="molecule type" value="Genomic_DNA"/>
</dbReference>
<dbReference type="InterPro" id="IPR051811">
    <property type="entry name" value="Cytochrome_c550/c551-like"/>
</dbReference>
<dbReference type="PANTHER" id="PTHR37823">
    <property type="entry name" value="CYTOCHROME C-553-LIKE"/>
    <property type="match status" value="1"/>
</dbReference>
<evidence type="ECO:0000256" key="6">
    <source>
        <dbReference type="PROSITE-ProRule" id="PRU00433"/>
    </source>
</evidence>
<keyword evidence="5 6" id="KW-0408">Iron</keyword>
<feature type="domain" description="Cytochrome c" evidence="8">
    <location>
        <begin position="187"/>
        <end position="274"/>
    </location>
</feature>
<dbReference type="KEGG" id="sxa:FMM02_08995"/>
<dbReference type="PROSITE" id="PS51007">
    <property type="entry name" value="CYTC"/>
    <property type="match status" value="2"/>
</dbReference>
<keyword evidence="3 6" id="KW-0479">Metal-binding</keyword>
<evidence type="ECO:0000313" key="9">
    <source>
        <dbReference type="EMBL" id="QDP20077.1"/>
    </source>
</evidence>
<dbReference type="InterPro" id="IPR009056">
    <property type="entry name" value="Cyt_c-like_dom"/>
</dbReference>
<keyword evidence="1" id="KW-0813">Transport</keyword>
<dbReference type="InterPro" id="IPR036909">
    <property type="entry name" value="Cyt_c-like_dom_sf"/>
</dbReference>
<keyword evidence="7" id="KW-0732">Signal</keyword>
<dbReference type="RefSeq" id="WP_147494525.1">
    <property type="nucleotide sequence ID" value="NZ_CP041659.1"/>
</dbReference>
<dbReference type="GO" id="GO:0020037">
    <property type="term" value="F:heme binding"/>
    <property type="evidence" value="ECO:0007669"/>
    <property type="project" value="InterPro"/>
</dbReference>
<dbReference type="PANTHER" id="PTHR37823:SF1">
    <property type="entry name" value="CYTOCHROME C-553-LIKE"/>
    <property type="match status" value="1"/>
</dbReference>
<keyword evidence="10" id="KW-1185">Reference proteome</keyword>
<dbReference type="GO" id="GO:0009055">
    <property type="term" value="F:electron transfer activity"/>
    <property type="evidence" value="ECO:0007669"/>
    <property type="project" value="InterPro"/>
</dbReference>
<reference evidence="9 10" key="1">
    <citation type="submission" date="2019-07" db="EMBL/GenBank/DDBJ databases">
        <title>Sphingomonas AE3 Genome sequencing and assembly.</title>
        <authorList>
            <person name="Kim H."/>
        </authorList>
    </citation>
    <scope>NUCLEOTIDE SEQUENCE [LARGE SCALE GENOMIC DNA]</scope>
    <source>
        <strain evidence="9 10">AE3</strain>
    </source>
</reference>
<keyword evidence="2 6" id="KW-0349">Heme</keyword>
<dbReference type="PROSITE" id="PS51257">
    <property type="entry name" value="PROKAR_LIPOPROTEIN"/>
    <property type="match status" value="1"/>
</dbReference>
<dbReference type="OrthoDB" id="9773456at2"/>
<evidence type="ECO:0000256" key="1">
    <source>
        <dbReference type="ARBA" id="ARBA00022448"/>
    </source>
</evidence>
<dbReference type="AlphaFoldDB" id="A0A516IT56"/>
<dbReference type="GO" id="GO:0046872">
    <property type="term" value="F:metal ion binding"/>
    <property type="evidence" value="ECO:0007669"/>
    <property type="project" value="UniProtKB-KW"/>
</dbReference>
<feature type="domain" description="Cytochrome c" evidence="8">
    <location>
        <begin position="47"/>
        <end position="143"/>
    </location>
</feature>
<protein>
    <submittedName>
        <fullName evidence="9">Cytochrome c</fullName>
    </submittedName>
</protein>